<organism evidence="2 3">
    <name type="scientific">Venturia effusa</name>
    <dbReference type="NCBI Taxonomy" id="50376"/>
    <lineage>
        <taxon>Eukaryota</taxon>
        <taxon>Fungi</taxon>
        <taxon>Dikarya</taxon>
        <taxon>Ascomycota</taxon>
        <taxon>Pezizomycotina</taxon>
        <taxon>Dothideomycetes</taxon>
        <taxon>Pleosporomycetidae</taxon>
        <taxon>Venturiales</taxon>
        <taxon>Venturiaceae</taxon>
        <taxon>Venturia</taxon>
    </lineage>
</organism>
<dbReference type="EMBL" id="CP042195">
    <property type="protein sequence ID" value="QDS74621.1"/>
    <property type="molecule type" value="Genomic_DNA"/>
</dbReference>
<evidence type="ECO:0000256" key="1">
    <source>
        <dbReference type="SAM" id="MobiDB-lite"/>
    </source>
</evidence>
<protein>
    <submittedName>
        <fullName evidence="2">Uncharacterized protein</fullName>
    </submittedName>
</protein>
<feature type="compositionally biased region" description="Polar residues" evidence="1">
    <location>
        <begin position="520"/>
        <end position="529"/>
    </location>
</feature>
<dbReference type="Proteomes" id="UP000316270">
    <property type="component" value="Chromosome 11"/>
</dbReference>
<keyword evidence="3" id="KW-1185">Reference proteome</keyword>
<proteinExistence type="predicted"/>
<sequence>MTLCTTSELNIYVTQKALTSFTSIATMKVSVYTLLPLTALSVVVPLRLDHSSHSLCKLGRRRRNEALDVNGLGLLVSRQTVAPSGPKNSTSGTWENTFKYIGGLANNAYQLWGKASDTYNTIQKEVPEKLPEYLKSAVANIAWYMQWSANPIKVDHVKPEIDAAAKKTVVRYGPFTLMGQKYNRPALPFVMDEKADVILRTLKGIPDNAAILSGRLDLVFENGDKADISKGVYIHHLLVADVGKTTAPFAFCPNGHNQKDVISWGASHVVEMIGAGLIQSGNDQVGTPNVYAASSGNIKSAFLTGWDDSFALEAEIVNYNQENTTVYFTMETEYLPEKPTGYLDASTVIFSATGCADPAYHPPRNTKQYNLTSEPFKMTSDGWVINSKGHLHDGGSAIEMTLNDKTVCRSLPAYGGAGGGAKGPDGKEWQTITSMSRCTDPFPFKKNDVIKIVSVYDTEAHPLRPASAAGPASGHAHNRRDGGPHDGMAGMQGMDEMGIFTTNIAINNPAANKVQGPGDKQQNPLSTTNNGGGAAPVTIAGTGMPAMPGISPTKKVSRKRLSKRYGLVDRPKEIWPLVLPV</sequence>
<feature type="region of interest" description="Disordered" evidence="1">
    <location>
        <begin position="464"/>
        <end position="486"/>
    </location>
</feature>
<dbReference type="OrthoDB" id="3910484at2759"/>
<dbReference type="AlphaFoldDB" id="A0A517LG66"/>
<accession>A0A517LG66</accession>
<name>A0A517LG66_9PEZI</name>
<evidence type="ECO:0000313" key="2">
    <source>
        <dbReference type="EMBL" id="QDS74621.1"/>
    </source>
</evidence>
<reference evidence="2 3" key="1">
    <citation type="submission" date="2019-07" db="EMBL/GenBank/DDBJ databases">
        <title>Finished genome of Venturia effusa.</title>
        <authorList>
            <person name="Young C.A."/>
            <person name="Cox M.P."/>
            <person name="Ganley A.R.D."/>
            <person name="David W.J."/>
        </authorList>
    </citation>
    <scope>NUCLEOTIDE SEQUENCE [LARGE SCALE GENOMIC DNA]</scope>
    <source>
        <strain evidence="3">albino</strain>
    </source>
</reference>
<gene>
    <name evidence="2" type="ORF">FKW77_008883</name>
</gene>
<feature type="region of interest" description="Disordered" evidence="1">
    <location>
        <begin position="510"/>
        <end position="557"/>
    </location>
</feature>
<feature type="compositionally biased region" description="Low complexity" evidence="1">
    <location>
        <begin position="465"/>
        <end position="475"/>
    </location>
</feature>
<evidence type="ECO:0000313" key="3">
    <source>
        <dbReference type="Proteomes" id="UP000316270"/>
    </source>
</evidence>